<evidence type="ECO:0000313" key="2">
    <source>
        <dbReference type="Proteomes" id="UP000181790"/>
    </source>
</evidence>
<organism evidence="1 2">
    <name type="scientific">Arsenicibacter rosenii</name>
    <dbReference type="NCBI Taxonomy" id="1750698"/>
    <lineage>
        <taxon>Bacteria</taxon>
        <taxon>Pseudomonadati</taxon>
        <taxon>Bacteroidota</taxon>
        <taxon>Cytophagia</taxon>
        <taxon>Cytophagales</taxon>
        <taxon>Spirosomataceae</taxon>
        <taxon>Arsenicibacter</taxon>
    </lineage>
</organism>
<gene>
    <name evidence="1" type="ORF">BLX24_03915</name>
</gene>
<dbReference type="AlphaFoldDB" id="A0A1S2VR02"/>
<sequence length="64" mass="7145">MEFWLYAEDGTGTKKGMYWFVPTGNYQFSAWANKPDGSGQYPATAGYLTVASGKVYPHIKLAFQ</sequence>
<dbReference type="EMBL" id="MORL01000001">
    <property type="protein sequence ID" value="OIN61217.1"/>
    <property type="molecule type" value="Genomic_DNA"/>
</dbReference>
<reference evidence="1 2" key="1">
    <citation type="submission" date="2016-10" db="EMBL/GenBank/DDBJ databases">
        <title>Arsenicibacter rosenii gen. nov., sp. nov., an efficient arsenic-methylating bacterium isolated from an arsenic-contaminated paddy soil.</title>
        <authorList>
            <person name="Huang K."/>
        </authorList>
    </citation>
    <scope>NUCLEOTIDE SEQUENCE [LARGE SCALE GENOMIC DNA]</scope>
    <source>
        <strain evidence="1 2">SM-1</strain>
    </source>
</reference>
<evidence type="ECO:0000313" key="1">
    <source>
        <dbReference type="EMBL" id="OIN61217.1"/>
    </source>
</evidence>
<protein>
    <submittedName>
        <fullName evidence="1">Uncharacterized protein</fullName>
    </submittedName>
</protein>
<dbReference type="Proteomes" id="UP000181790">
    <property type="component" value="Unassembled WGS sequence"/>
</dbReference>
<name>A0A1S2VR02_9BACT</name>
<comment type="caution">
    <text evidence="1">The sequence shown here is derived from an EMBL/GenBank/DDBJ whole genome shotgun (WGS) entry which is preliminary data.</text>
</comment>
<accession>A0A1S2VR02</accession>
<dbReference type="RefSeq" id="WP_177225770.1">
    <property type="nucleotide sequence ID" value="NZ_MORL01000001.1"/>
</dbReference>
<keyword evidence="2" id="KW-1185">Reference proteome</keyword>
<proteinExistence type="predicted"/>